<evidence type="ECO:0000313" key="11">
    <source>
        <dbReference type="EMBL" id="KAG9267024.1"/>
    </source>
</evidence>
<dbReference type="Pfam" id="PF01284">
    <property type="entry name" value="MARVEL"/>
    <property type="match status" value="2"/>
</dbReference>
<evidence type="ECO:0000256" key="1">
    <source>
        <dbReference type="ARBA" id="ARBA00004141"/>
    </source>
</evidence>
<dbReference type="InterPro" id="IPR008253">
    <property type="entry name" value="Marvel"/>
</dbReference>
<feature type="transmembrane region" description="Helical" evidence="9">
    <location>
        <begin position="56"/>
        <end position="77"/>
    </location>
</feature>
<gene>
    <name evidence="11" type="primary">MYADML2</name>
    <name evidence="11" type="ORF">AMEX_G19699</name>
</gene>
<dbReference type="EMBL" id="JAICCE010000016">
    <property type="protein sequence ID" value="KAG9267024.1"/>
    <property type="molecule type" value="Genomic_DNA"/>
</dbReference>
<evidence type="ECO:0000256" key="5">
    <source>
        <dbReference type="ARBA" id="ARBA00023136"/>
    </source>
</evidence>
<keyword evidence="5 8" id="KW-0472">Membrane</keyword>
<comment type="subcellular location">
    <subcellularLocation>
        <location evidence="1">Membrane</location>
        <topology evidence="1">Multi-pass membrane protein</topology>
    </subcellularLocation>
</comment>
<evidence type="ECO:0000256" key="6">
    <source>
        <dbReference type="ARBA" id="ARBA00034721"/>
    </source>
</evidence>
<feature type="transmembrane region" description="Helical" evidence="9">
    <location>
        <begin position="193"/>
        <end position="218"/>
    </location>
</feature>
<evidence type="ECO:0000256" key="4">
    <source>
        <dbReference type="ARBA" id="ARBA00022989"/>
    </source>
</evidence>
<feature type="domain" description="MARVEL" evidence="10">
    <location>
        <begin position="23"/>
        <end position="158"/>
    </location>
</feature>
<dbReference type="AlphaFoldDB" id="A0A8T2L7M7"/>
<feature type="transmembrane region" description="Helical" evidence="9">
    <location>
        <begin position="279"/>
        <end position="298"/>
    </location>
</feature>
<evidence type="ECO:0000256" key="7">
    <source>
        <dbReference type="ARBA" id="ARBA00040733"/>
    </source>
</evidence>
<evidence type="ECO:0000256" key="8">
    <source>
        <dbReference type="PROSITE-ProRule" id="PRU00581"/>
    </source>
</evidence>
<dbReference type="InterPro" id="IPR047123">
    <property type="entry name" value="MYADM-like"/>
</dbReference>
<dbReference type="PANTHER" id="PTHR17068:SF5">
    <property type="entry name" value="MYELOID-ASSOCIATED DIFFERENTIATION MARKER-LIKE PROTEIN 2"/>
    <property type="match status" value="1"/>
</dbReference>
<keyword evidence="4 9" id="KW-1133">Transmembrane helix</keyword>
<feature type="transmembrane region" description="Helical" evidence="9">
    <location>
        <begin position="89"/>
        <end position="111"/>
    </location>
</feature>
<keyword evidence="3" id="KW-0677">Repeat</keyword>
<evidence type="ECO:0000256" key="9">
    <source>
        <dbReference type="SAM" id="Phobius"/>
    </source>
</evidence>
<dbReference type="Proteomes" id="UP000752171">
    <property type="component" value="Unassembled WGS sequence"/>
</dbReference>
<protein>
    <recommendedName>
        <fullName evidence="7">Myeloid-associated differentiation marker-like protein 2</fullName>
    </recommendedName>
</protein>
<evidence type="ECO:0000256" key="3">
    <source>
        <dbReference type="ARBA" id="ARBA00022737"/>
    </source>
</evidence>
<organism evidence="11 12">
    <name type="scientific">Astyanax mexicanus</name>
    <name type="common">Blind cave fish</name>
    <name type="synonym">Astyanax fasciatus mexicanus</name>
    <dbReference type="NCBI Taxonomy" id="7994"/>
    <lineage>
        <taxon>Eukaryota</taxon>
        <taxon>Metazoa</taxon>
        <taxon>Chordata</taxon>
        <taxon>Craniata</taxon>
        <taxon>Vertebrata</taxon>
        <taxon>Euteleostomi</taxon>
        <taxon>Actinopterygii</taxon>
        <taxon>Neopterygii</taxon>
        <taxon>Teleostei</taxon>
        <taxon>Ostariophysi</taxon>
        <taxon>Characiformes</taxon>
        <taxon>Characoidei</taxon>
        <taxon>Acestrorhamphidae</taxon>
        <taxon>Acestrorhamphinae</taxon>
        <taxon>Astyanax</taxon>
    </lineage>
</organism>
<evidence type="ECO:0000313" key="12">
    <source>
        <dbReference type="Proteomes" id="UP000752171"/>
    </source>
</evidence>
<evidence type="ECO:0000256" key="2">
    <source>
        <dbReference type="ARBA" id="ARBA00022692"/>
    </source>
</evidence>
<evidence type="ECO:0000259" key="10">
    <source>
        <dbReference type="PROSITE" id="PS51225"/>
    </source>
</evidence>
<accession>A0A8T2L7M7</accession>
<keyword evidence="2 8" id="KW-0812">Transmembrane</keyword>
<feature type="transmembrane region" description="Helical" evidence="9">
    <location>
        <begin position="21"/>
        <end position="50"/>
    </location>
</feature>
<feature type="transmembrane region" description="Helical" evidence="9">
    <location>
        <begin position="230"/>
        <end position="253"/>
    </location>
</feature>
<sequence>MLSQKRRTTNLTPKAGSYLNPTAVLSPLGAVHLTQLALGCAVISLVFHVAGYNATYGTFCIAVWSACFVLSAIVFILDVTRLNSCLPVSWENLTVTLAASATLLYLMTSILYPAYFVSSECPYNDCEVRNFRIAVTACSWVTFGAYAAEVFLSRAKAGQQAAYMSTPSGLLKVAQVFVGCTIFAARTEFSHHAATIYCAAVFGGCLAATTLVVALNVCDRIKPLRPPSDRLVALYAFGAVLLYLSAAVVWPVFSFDKKYGTPIRPQGCPRGKCAWDSQLVVTVFCFVNLALYIADLCYSQRTRFVAQHPRV</sequence>
<reference evidence="11 12" key="1">
    <citation type="submission" date="2021-07" db="EMBL/GenBank/DDBJ databases">
        <authorList>
            <person name="Imarazene B."/>
            <person name="Zahm M."/>
            <person name="Klopp C."/>
            <person name="Cabau C."/>
            <person name="Beille S."/>
            <person name="Jouanno E."/>
            <person name="Castinel A."/>
            <person name="Lluch J."/>
            <person name="Gil L."/>
            <person name="Kuchtly C."/>
            <person name="Lopez Roques C."/>
            <person name="Donnadieu C."/>
            <person name="Parrinello H."/>
            <person name="Journot L."/>
            <person name="Du K."/>
            <person name="Schartl M."/>
            <person name="Retaux S."/>
            <person name="Guiguen Y."/>
        </authorList>
    </citation>
    <scope>NUCLEOTIDE SEQUENCE [LARGE SCALE GENOMIC DNA]</scope>
    <source>
        <strain evidence="11">Pach_M1</strain>
        <tissue evidence="11">Testis</tissue>
    </source>
</reference>
<feature type="domain" description="MARVEL" evidence="10">
    <location>
        <begin position="163"/>
        <end position="304"/>
    </location>
</feature>
<dbReference type="GO" id="GO:0016020">
    <property type="term" value="C:membrane"/>
    <property type="evidence" value="ECO:0007669"/>
    <property type="project" value="UniProtKB-SubCell"/>
</dbReference>
<feature type="transmembrane region" description="Helical" evidence="9">
    <location>
        <begin position="131"/>
        <end position="148"/>
    </location>
</feature>
<dbReference type="PANTHER" id="PTHR17068">
    <property type="entry name" value="MYELOID-ASSOCIATED DIFFERENTIATION MARKER MYADM FAMILY MEMBER"/>
    <property type="match status" value="1"/>
</dbReference>
<dbReference type="KEGG" id="amex:103038871"/>
<proteinExistence type="inferred from homology"/>
<comment type="caution">
    <text evidence="11">The sequence shown here is derived from an EMBL/GenBank/DDBJ whole genome shotgun (WGS) entry which is preliminary data.</text>
</comment>
<dbReference type="PROSITE" id="PS51225">
    <property type="entry name" value="MARVEL"/>
    <property type="match status" value="2"/>
</dbReference>
<dbReference type="OrthoDB" id="8737882at2759"/>
<name>A0A8T2L7M7_ASTMX</name>
<comment type="similarity">
    <text evidence="6">Belongs to the MAL family.</text>
</comment>